<comment type="cofactor">
    <cofactor evidence="1 9">
        <name>Mg(2+)</name>
        <dbReference type="ChEBI" id="CHEBI:18420"/>
    </cofactor>
</comment>
<dbReference type="SUPFAM" id="SSF143430">
    <property type="entry name" value="TTP0101/SSO1404-like"/>
    <property type="match status" value="1"/>
</dbReference>
<keyword evidence="6 9" id="KW-0378">Hydrolase</keyword>
<evidence type="ECO:0000256" key="8">
    <source>
        <dbReference type="ARBA" id="ARBA00023118"/>
    </source>
</evidence>
<proteinExistence type="inferred from homology"/>
<evidence type="ECO:0000313" key="10">
    <source>
        <dbReference type="EMBL" id="MFC4804071.1"/>
    </source>
</evidence>
<evidence type="ECO:0000256" key="2">
    <source>
        <dbReference type="ARBA" id="ARBA00009959"/>
    </source>
</evidence>
<sequence length="98" mass="11490">MRGAKIYVIAYDISDNKKRTQITKTLSDYGVRIQKSVFECLLNNEQKNDLLFKLRLVIKKYPDNADSLIVLEDIREDQIRYLQGTNLFLSKSKKYSIV</sequence>
<dbReference type="Pfam" id="PF09827">
    <property type="entry name" value="CRISPR_Cas2"/>
    <property type="match status" value="1"/>
</dbReference>
<keyword evidence="11" id="KW-1185">Reference proteome</keyword>
<dbReference type="Proteomes" id="UP001595916">
    <property type="component" value="Unassembled WGS sequence"/>
</dbReference>
<dbReference type="InterPro" id="IPR021127">
    <property type="entry name" value="CRISPR_associated_Cas2"/>
</dbReference>
<keyword evidence="5 9" id="KW-0255">Endonuclease</keyword>
<dbReference type="EC" id="3.1.-.-" evidence="9"/>
<evidence type="ECO:0000256" key="7">
    <source>
        <dbReference type="ARBA" id="ARBA00022842"/>
    </source>
</evidence>
<dbReference type="GO" id="GO:0004519">
    <property type="term" value="F:endonuclease activity"/>
    <property type="evidence" value="ECO:0007669"/>
    <property type="project" value="UniProtKB-KW"/>
</dbReference>
<comment type="subunit">
    <text evidence="9">Homodimer, forms a heterotetramer with a Cas1 homodimer.</text>
</comment>
<evidence type="ECO:0000256" key="3">
    <source>
        <dbReference type="ARBA" id="ARBA00022722"/>
    </source>
</evidence>
<gene>
    <name evidence="9 10" type="primary">cas2</name>
    <name evidence="10" type="ORF">ACFO4R_03155</name>
</gene>
<protein>
    <recommendedName>
        <fullName evidence="9">CRISPR-associated endoribonuclease Cas2</fullName>
        <ecNumber evidence="9">3.1.-.-</ecNumber>
    </recommendedName>
</protein>
<keyword evidence="4 9" id="KW-0479">Metal-binding</keyword>
<keyword evidence="3 9" id="KW-0540">Nuclease</keyword>
<dbReference type="PANTHER" id="PTHR34405:SF3">
    <property type="entry name" value="CRISPR-ASSOCIATED ENDORIBONUCLEASE CAS2 3"/>
    <property type="match status" value="1"/>
</dbReference>
<evidence type="ECO:0000256" key="1">
    <source>
        <dbReference type="ARBA" id="ARBA00001946"/>
    </source>
</evidence>
<dbReference type="PANTHER" id="PTHR34405">
    <property type="entry name" value="CRISPR-ASSOCIATED ENDORIBONUCLEASE CAS2"/>
    <property type="match status" value="1"/>
</dbReference>
<accession>A0ABV9QL25</accession>
<evidence type="ECO:0000313" key="11">
    <source>
        <dbReference type="Proteomes" id="UP001595916"/>
    </source>
</evidence>
<keyword evidence="7 9" id="KW-0460">Magnesium</keyword>
<name>A0ABV9QL25_9FIRM</name>
<evidence type="ECO:0000256" key="4">
    <source>
        <dbReference type="ARBA" id="ARBA00022723"/>
    </source>
</evidence>
<dbReference type="CDD" id="cd09725">
    <property type="entry name" value="Cas2_I_II_III"/>
    <property type="match status" value="1"/>
</dbReference>
<dbReference type="HAMAP" id="MF_01471">
    <property type="entry name" value="Cas2"/>
    <property type="match status" value="1"/>
</dbReference>
<dbReference type="EMBL" id="JBHSHL010000013">
    <property type="protein sequence ID" value="MFC4804071.1"/>
    <property type="molecule type" value="Genomic_DNA"/>
</dbReference>
<comment type="caution">
    <text evidence="10">The sequence shown here is derived from an EMBL/GenBank/DDBJ whole genome shotgun (WGS) entry which is preliminary data.</text>
</comment>
<evidence type="ECO:0000256" key="9">
    <source>
        <dbReference type="HAMAP-Rule" id="MF_01471"/>
    </source>
</evidence>
<comment type="similarity">
    <text evidence="2 9">Belongs to the CRISPR-associated endoribonuclease Cas2 protein family.</text>
</comment>
<evidence type="ECO:0000256" key="6">
    <source>
        <dbReference type="ARBA" id="ARBA00022801"/>
    </source>
</evidence>
<dbReference type="NCBIfam" id="TIGR01573">
    <property type="entry name" value="cas2"/>
    <property type="match status" value="1"/>
</dbReference>
<comment type="function">
    <text evidence="9">CRISPR (clustered regularly interspaced short palindromic repeat), is an adaptive immune system that provides protection against mobile genetic elements (viruses, transposable elements and conjugative plasmids). CRISPR clusters contain sequences complementary to antecedent mobile elements and target invading nucleic acids. CRISPR clusters are transcribed and processed into CRISPR RNA (crRNA). Functions as a ssRNA-specific endoribonuclease. Involved in the integration of spacer DNA into the CRISPR cassette.</text>
</comment>
<reference evidence="11" key="1">
    <citation type="journal article" date="2019" name="Int. J. Syst. Evol. Microbiol.">
        <title>The Global Catalogue of Microorganisms (GCM) 10K type strain sequencing project: providing services to taxonomists for standard genome sequencing and annotation.</title>
        <authorList>
            <consortium name="The Broad Institute Genomics Platform"/>
            <consortium name="The Broad Institute Genome Sequencing Center for Infectious Disease"/>
            <person name="Wu L."/>
            <person name="Ma J."/>
        </authorList>
    </citation>
    <scope>NUCLEOTIDE SEQUENCE [LARGE SCALE GENOMIC DNA]</scope>
    <source>
        <strain evidence="11">CCUG 46385</strain>
    </source>
</reference>
<feature type="binding site" evidence="9">
    <location>
        <position position="12"/>
    </location>
    <ligand>
        <name>Mg(2+)</name>
        <dbReference type="ChEBI" id="CHEBI:18420"/>
        <note>catalytic</note>
    </ligand>
</feature>
<keyword evidence="8 9" id="KW-0051">Antiviral defense</keyword>
<evidence type="ECO:0000256" key="5">
    <source>
        <dbReference type="ARBA" id="ARBA00022759"/>
    </source>
</evidence>
<dbReference type="RefSeq" id="WP_379787557.1">
    <property type="nucleotide sequence ID" value="NZ_JBHSHL010000013.1"/>
</dbReference>
<dbReference type="Gene3D" id="3.30.70.240">
    <property type="match status" value="1"/>
</dbReference>
<organism evidence="10 11">
    <name type="scientific">Filifactor villosus</name>
    <dbReference type="NCBI Taxonomy" id="29374"/>
    <lineage>
        <taxon>Bacteria</taxon>
        <taxon>Bacillati</taxon>
        <taxon>Bacillota</taxon>
        <taxon>Clostridia</taxon>
        <taxon>Peptostreptococcales</taxon>
        <taxon>Filifactoraceae</taxon>
        <taxon>Filifactor</taxon>
    </lineage>
</organism>
<dbReference type="InterPro" id="IPR019199">
    <property type="entry name" value="Virulence_VapD/CRISPR_Cas2"/>
</dbReference>